<accession>A0ABN1XWY0</accession>
<dbReference type="Proteomes" id="UP001501414">
    <property type="component" value="Unassembled WGS sequence"/>
</dbReference>
<organism evidence="1 2">
    <name type="scientific">Pseudonocardia kongjuensis</name>
    <dbReference type="NCBI Taxonomy" id="102227"/>
    <lineage>
        <taxon>Bacteria</taxon>
        <taxon>Bacillati</taxon>
        <taxon>Actinomycetota</taxon>
        <taxon>Actinomycetes</taxon>
        <taxon>Pseudonocardiales</taxon>
        <taxon>Pseudonocardiaceae</taxon>
        <taxon>Pseudonocardia</taxon>
    </lineage>
</organism>
<dbReference type="RefSeq" id="WP_344023878.1">
    <property type="nucleotide sequence ID" value="NZ_BAAAJK010000018.1"/>
</dbReference>
<gene>
    <name evidence="1" type="ORF">GCM10009613_35790</name>
</gene>
<reference evidence="1 2" key="1">
    <citation type="journal article" date="2019" name="Int. J. Syst. Evol. Microbiol.">
        <title>The Global Catalogue of Microorganisms (GCM) 10K type strain sequencing project: providing services to taxonomists for standard genome sequencing and annotation.</title>
        <authorList>
            <consortium name="The Broad Institute Genomics Platform"/>
            <consortium name="The Broad Institute Genome Sequencing Center for Infectious Disease"/>
            <person name="Wu L."/>
            <person name="Ma J."/>
        </authorList>
    </citation>
    <scope>NUCLEOTIDE SEQUENCE [LARGE SCALE GENOMIC DNA]</scope>
    <source>
        <strain evidence="1 2">JCM 11896</strain>
    </source>
</reference>
<protein>
    <recommendedName>
        <fullName evidence="3">DUF2397 family protein</fullName>
    </recommendedName>
</protein>
<dbReference type="EMBL" id="BAAAJK010000018">
    <property type="protein sequence ID" value="GAA1392056.1"/>
    <property type="molecule type" value="Genomic_DNA"/>
</dbReference>
<evidence type="ECO:0008006" key="3">
    <source>
        <dbReference type="Google" id="ProtNLM"/>
    </source>
</evidence>
<evidence type="ECO:0000313" key="2">
    <source>
        <dbReference type="Proteomes" id="UP001501414"/>
    </source>
</evidence>
<keyword evidence="2" id="KW-1185">Reference proteome</keyword>
<sequence length="438" mass="48473">MSDDREQRVLFSQADAQLERYVSEDQFYSDLLIRLLLEPGIVIPDIFFLISEHVRNDVRRISKRNWIARGLSEGLISPAFRDSNMNFESMYDSLITKAKIRGARSDGSGTAKLLRRVASPSRLEWAPMMGVKYRLEIEKQLRQEVDELSDASDIERILWDQSTRLRNNMIDKALNSATDLEVDGLRRGELLVALAQIAGAPETVDIGRILQYVPKSEKPVYRATALWVSEVYHLAHADALGEVRENPLVRPSFPVMMEPGSSILAKDVSAERVRNRAEESGEVRSTVVDWPTMDALLAAGPDKIIAVRKGDKGKQFIDSLVEFRKSPDNADSWDLLKTDLEAYAYDLCRAAGDPTGTKLRTAATLTTKVSGAVTALTGLGVPDSVGKIISATGVAVMAVAEVAVQRPIGSQKKKISVRGSDLVQIDAPAMLRQLKRRA</sequence>
<name>A0ABN1XWY0_9PSEU</name>
<comment type="caution">
    <text evidence="1">The sequence shown here is derived from an EMBL/GenBank/DDBJ whole genome shotgun (WGS) entry which is preliminary data.</text>
</comment>
<proteinExistence type="predicted"/>
<evidence type="ECO:0000313" key="1">
    <source>
        <dbReference type="EMBL" id="GAA1392056.1"/>
    </source>
</evidence>